<keyword evidence="4 10" id="KW-0547">Nucleotide-binding</keyword>
<gene>
    <name evidence="13" type="ORF">Lyticum_00228</name>
</gene>
<dbReference type="PRINTS" id="PR00986">
    <property type="entry name" value="TRNASYNTHVAL"/>
</dbReference>
<dbReference type="PANTHER" id="PTHR11946">
    <property type="entry name" value="VALYL-TRNA SYNTHETASES"/>
    <property type="match status" value="1"/>
</dbReference>
<keyword evidence="6 10" id="KW-0648">Protein biosynthesis</keyword>
<evidence type="ECO:0000259" key="11">
    <source>
        <dbReference type="Pfam" id="PF00133"/>
    </source>
</evidence>
<feature type="domain" description="Methionyl/Valyl/Leucyl/Isoleucyl-tRNA synthetase anticodon-binding" evidence="12">
    <location>
        <begin position="662"/>
        <end position="843"/>
    </location>
</feature>
<keyword evidence="2" id="KW-0963">Cytoplasm</keyword>
<keyword evidence="5 10" id="KW-0067">ATP-binding</keyword>
<evidence type="ECO:0000256" key="9">
    <source>
        <dbReference type="ARBA" id="ARBA00047552"/>
    </source>
</evidence>
<evidence type="ECO:0000256" key="5">
    <source>
        <dbReference type="ARBA" id="ARBA00022840"/>
    </source>
</evidence>
<feature type="domain" description="Aminoacyl-tRNA synthetase class Ia" evidence="11">
    <location>
        <begin position="521"/>
        <end position="611"/>
    </location>
</feature>
<evidence type="ECO:0000256" key="2">
    <source>
        <dbReference type="ARBA" id="ARBA00022490"/>
    </source>
</evidence>
<dbReference type="PANTHER" id="PTHR11946:SF93">
    <property type="entry name" value="VALINE--TRNA LIGASE, CHLOROPLASTIC_MITOCHONDRIAL 2"/>
    <property type="match status" value="1"/>
</dbReference>
<comment type="caution">
    <text evidence="13">The sequence shown here is derived from an EMBL/GenBank/DDBJ whole genome shotgun (WGS) entry which is preliminary data.</text>
</comment>
<organism evidence="13 14">
    <name type="scientific">Lyticum sinuosum</name>
    <dbReference type="NCBI Taxonomy" id="1332059"/>
    <lineage>
        <taxon>Bacteria</taxon>
        <taxon>Pseudomonadati</taxon>
        <taxon>Pseudomonadota</taxon>
        <taxon>Alphaproteobacteria</taxon>
        <taxon>Rickettsiales</taxon>
        <taxon>Lyticum</taxon>
    </lineage>
</organism>
<dbReference type="NCBIfam" id="NF009687">
    <property type="entry name" value="PRK13208.1"/>
    <property type="match status" value="1"/>
</dbReference>
<evidence type="ECO:0000256" key="6">
    <source>
        <dbReference type="ARBA" id="ARBA00022917"/>
    </source>
</evidence>
<dbReference type="Gene3D" id="1.10.730.10">
    <property type="entry name" value="Isoleucyl-tRNA Synthetase, Domain 1"/>
    <property type="match status" value="1"/>
</dbReference>
<evidence type="ECO:0000256" key="7">
    <source>
        <dbReference type="ARBA" id="ARBA00023146"/>
    </source>
</evidence>
<dbReference type="SUPFAM" id="SSF50677">
    <property type="entry name" value="ValRS/IleRS/LeuRS editing domain"/>
    <property type="match status" value="1"/>
</dbReference>
<dbReference type="InterPro" id="IPR002300">
    <property type="entry name" value="aa-tRNA-synth_Ia"/>
</dbReference>
<sequence length="976" mass="114064">MKVSNIINSEQSEQTNLNEINSEQINLLWEKYNVYKWDCNKPRSLNFTIDSPPPTISGSLHIGHFFSYTQCDIIARYQRMIGKNVFYPIGYDNNGLPTERLTEKELDTHINMMQRSNFINKCREIINKYEQEFRKTIKLMGLSIDWSLHYDTISKKSISVSQMSFIDLYNKGLIEKRSAPSFWDVIDNTALSQGEIEDKEKIGIMYDILFKYVRSVSNNAFDVVMHDIIVSTSRPEMLPACVAVLYHPDDDRYKHLNGYKAVVPFTGKIVPILPDEDVIPEKGTGVVMCCTFGDIQDIVWWRRHKLPIIDIIGRDGLMKNTQVFDNLSVIEARKVMLCKLDDEIYKKETTKQILKCGERSGFPLEIIVSDQWYIKIIENSDNFIKIGQDINWYPKNMKNRYESWINGLNQEWCISRQRYLGVPFPVWYSKRSGEEGKILIASPKQLPVDPMVDLPEGYERYEVEADCNVMDTWATSALTPQLLSGYITEEISYNNNYNQNKDDNNLDDSLDNSLCSISSKEIHDKIFPFDIRTQAHEIIRTWTFGTVVKSFYHQQTKPWKNILLSGWCLSDDKKKISKSKGNITFTLNELLNTWGADAMRYWSGNASLGNDTIYNEKSFQTGKRFINKLRNATKFITSHAGHLKKEDYCDIEFLMNESVGFDYWILLKLNETIKVATSYFDKFEYSEALNRIESFFWRVFCDYYLELIKVRVYDLHTNNNDEDDNIETINDMYDVFMNKDSLVLKSDPIRISMYVLETTLRLLAPFFPYITEELFQVYISPMRNNPPESIHKRGNWPSLIQDIYSVKSINKVFEKIGDECISILQMIHKYKSMQKLSIKSQIEKLNVYGCIFKGSNCNLEFDFNKYDNNNVNYHFYNYENDDNYDDSENSQFYKDLSVGKNYLKINTYIQENNKNFKNLINNQDMEEAKMNLKAFIVDLKNTGSINSIEFQGALPYVKHYSLKSECGTYSIEVEND</sequence>
<feature type="domain" description="Aminoacyl-tRNA synthetase class Ia" evidence="11">
    <location>
        <begin position="28"/>
        <end position="486"/>
    </location>
</feature>
<dbReference type="SUPFAM" id="SSF47323">
    <property type="entry name" value="Anticodon-binding domain of a subclass of class I aminoacyl-tRNA synthetases"/>
    <property type="match status" value="1"/>
</dbReference>
<keyword evidence="3 10" id="KW-0436">Ligase</keyword>
<dbReference type="PROSITE" id="PS00178">
    <property type="entry name" value="AA_TRNA_LIGASE_I"/>
    <property type="match status" value="1"/>
</dbReference>
<dbReference type="GO" id="GO:0005524">
    <property type="term" value="F:ATP binding"/>
    <property type="evidence" value="ECO:0007669"/>
    <property type="project" value="UniProtKB-KW"/>
</dbReference>
<dbReference type="GO" id="GO:0006438">
    <property type="term" value="P:valyl-tRNA aminoacylation"/>
    <property type="evidence" value="ECO:0007669"/>
    <property type="project" value="InterPro"/>
</dbReference>
<dbReference type="Gene3D" id="3.40.50.620">
    <property type="entry name" value="HUPs"/>
    <property type="match status" value="2"/>
</dbReference>
<keyword evidence="14" id="KW-1185">Reference proteome</keyword>
<dbReference type="InterPro" id="IPR033705">
    <property type="entry name" value="Anticodon_Ia_Val"/>
</dbReference>
<evidence type="ECO:0000256" key="10">
    <source>
        <dbReference type="RuleBase" id="RU363035"/>
    </source>
</evidence>
<comment type="catalytic activity">
    <reaction evidence="9">
        <text>tRNA(Val) + L-valine + ATP = L-valyl-tRNA(Val) + AMP + diphosphate</text>
        <dbReference type="Rhea" id="RHEA:10704"/>
        <dbReference type="Rhea" id="RHEA-COMP:9672"/>
        <dbReference type="Rhea" id="RHEA-COMP:9708"/>
        <dbReference type="ChEBI" id="CHEBI:30616"/>
        <dbReference type="ChEBI" id="CHEBI:33019"/>
        <dbReference type="ChEBI" id="CHEBI:57762"/>
        <dbReference type="ChEBI" id="CHEBI:78442"/>
        <dbReference type="ChEBI" id="CHEBI:78537"/>
        <dbReference type="ChEBI" id="CHEBI:456215"/>
        <dbReference type="EC" id="6.1.1.9"/>
    </reaction>
</comment>
<dbReference type="InterPro" id="IPR001412">
    <property type="entry name" value="aa-tRNA-synth_I_CS"/>
</dbReference>
<dbReference type="GO" id="GO:0004832">
    <property type="term" value="F:valine-tRNA ligase activity"/>
    <property type="evidence" value="ECO:0007669"/>
    <property type="project" value="UniProtKB-EC"/>
</dbReference>
<dbReference type="Proteomes" id="UP001289135">
    <property type="component" value="Unassembled WGS sequence"/>
</dbReference>
<dbReference type="CDD" id="cd07962">
    <property type="entry name" value="Anticodon_Ia_Val"/>
    <property type="match status" value="1"/>
</dbReference>
<evidence type="ECO:0000256" key="8">
    <source>
        <dbReference type="ARBA" id="ARBA00029936"/>
    </source>
</evidence>
<dbReference type="InterPro" id="IPR009008">
    <property type="entry name" value="Val/Leu/Ile-tRNA-synth_edit"/>
</dbReference>
<dbReference type="EC" id="6.1.1.9" evidence="1"/>
<proteinExistence type="inferred from homology"/>
<name>A0AAE4VJP4_9RICK</name>
<dbReference type="InterPro" id="IPR009080">
    <property type="entry name" value="tRNAsynth_Ia_anticodon-bd"/>
</dbReference>
<comment type="similarity">
    <text evidence="10">Belongs to the class-I aminoacyl-tRNA synthetase family.</text>
</comment>
<dbReference type="InterPro" id="IPR013155">
    <property type="entry name" value="M/V/L/I-tRNA-synth_anticd-bd"/>
</dbReference>
<dbReference type="GO" id="GO:0002161">
    <property type="term" value="F:aminoacyl-tRNA deacylase activity"/>
    <property type="evidence" value="ECO:0007669"/>
    <property type="project" value="InterPro"/>
</dbReference>
<evidence type="ECO:0000259" key="12">
    <source>
        <dbReference type="Pfam" id="PF08264"/>
    </source>
</evidence>
<dbReference type="GO" id="GO:0005829">
    <property type="term" value="C:cytosol"/>
    <property type="evidence" value="ECO:0007669"/>
    <property type="project" value="TreeGrafter"/>
</dbReference>
<dbReference type="Pfam" id="PF08264">
    <property type="entry name" value="Anticodon_1"/>
    <property type="match status" value="1"/>
</dbReference>
<dbReference type="AlphaFoldDB" id="A0AAE4VJP4"/>
<dbReference type="InterPro" id="IPR002303">
    <property type="entry name" value="Valyl-tRNA_ligase"/>
</dbReference>
<protein>
    <recommendedName>
        <fullName evidence="1">valine--tRNA ligase</fullName>
        <ecNumber evidence="1">6.1.1.9</ecNumber>
    </recommendedName>
    <alternativeName>
        <fullName evidence="8">Valyl-tRNA synthetase</fullName>
    </alternativeName>
</protein>
<dbReference type="Pfam" id="PF00133">
    <property type="entry name" value="tRNA-synt_1"/>
    <property type="match status" value="2"/>
</dbReference>
<dbReference type="EMBL" id="JARGYU010000001">
    <property type="protein sequence ID" value="MDZ5761067.1"/>
    <property type="molecule type" value="Genomic_DNA"/>
</dbReference>
<reference evidence="13" key="1">
    <citation type="submission" date="2023-02" db="EMBL/GenBank/DDBJ databases">
        <title>Host association and intracellularity evolved multiple times independently in the Rickettsiales.</title>
        <authorList>
            <person name="Castelli M."/>
            <person name="Nardi T."/>
            <person name="Gammuto L."/>
            <person name="Bellinzona G."/>
            <person name="Sabaneyeva E."/>
            <person name="Potekhin A."/>
            <person name="Serra V."/>
            <person name="Petroni G."/>
            <person name="Sassera D."/>
        </authorList>
    </citation>
    <scope>NUCLEOTIDE SEQUENCE</scope>
    <source>
        <strain evidence="13">USBL-36I1</strain>
    </source>
</reference>
<accession>A0AAE4VJP4</accession>
<dbReference type="RefSeq" id="WP_322498498.1">
    <property type="nucleotide sequence ID" value="NZ_JARGYU010000001.1"/>
</dbReference>
<evidence type="ECO:0000256" key="4">
    <source>
        <dbReference type="ARBA" id="ARBA00022741"/>
    </source>
</evidence>
<evidence type="ECO:0000313" key="13">
    <source>
        <dbReference type="EMBL" id="MDZ5761067.1"/>
    </source>
</evidence>
<dbReference type="InterPro" id="IPR014729">
    <property type="entry name" value="Rossmann-like_a/b/a_fold"/>
</dbReference>
<dbReference type="SUPFAM" id="SSF52374">
    <property type="entry name" value="Nucleotidylyl transferase"/>
    <property type="match status" value="1"/>
</dbReference>
<evidence type="ECO:0000256" key="3">
    <source>
        <dbReference type="ARBA" id="ARBA00022598"/>
    </source>
</evidence>
<keyword evidence="7 10" id="KW-0030">Aminoacyl-tRNA synthetase</keyword>
<evidence type="ECO:0000313" key="14">
    <source>
        <dbReference type="Proteomes" id="UP001289135"/>
    </source>
</evidence>
<evidence type="ECO:0000256" key="1">
    <source>
        <dbReference type="ARBA" id="ARBA00013169"/>
    </source>
</evidence>